<evidence type="ECO:0000256" key="8">
    <source>
        <dbReference type="ARBA" id="ARBA00023163"/>
    </source>
</evidence>
<name>A0A0E9NLP6_SAICN</name>
<evidence type="ECO:0000256" key="1">
    <source>
        <dbReference type="ARBA" id="ARBA00009762"/>
    </source>
</evidence>
<comment type="similarity">
    <text evidence="1 9">Belongs to the eukaryotic-type primase small subunit family.</text>
</comment>
<dbReference type="GO" id="GO:0006269">
    <property type="term" value="P:DNA replication, synthesis of primer"/>
    <property type="evidence" value="ECO:0007669"/>
    <property type="project" value="UniProtKB-KW"/>
</dbReference>
<dbReference type="Proteomes" id="UP000033140">
    <property type="component" value="Unassembled WGS sequence"/>
</dbReference>
<dbReference type="SUPFAM" id="SSF56747">
    <property type="entry name" value="Prim-pol domain"/>
    <property type="match status" value="1"/>
</dbReference>
<keyword evidence="7" id="KW-0479">Metal-binding</keyword>
<evidence type="ECO:0000256" key="2">
    <source>
        <dbReference type="ARBA" id="ARBA00022478"/>
    </source>
</evidence>
<keyword evidence="4 9" id="KW-0808">Transferase</keyword>
<reference evidence="11 12" key="2">
    <citation type="journal article" date="2014" name="J. Gen. Appl. Microbiol.">
        <title>The early diverging ascomycetous budding yeast Saitoella complicata has three histone deacetylases belonging to the Clr6, Hos2, and Rpd3 lineages.</title>
        <authorList>
            <person name="Nishida H."/>
            <person name="Matsumoto T."/>
            <person name="Kondo S."/>
            <person name="Hamamoto M."/>
            <person name="Yoshikawa H."/>
        </authorList>
    </citation>
    <scope>NUCLEOTIDE SEQUENCE [LARGE SCALE GENOMIC DNA]</scope>
    <source>
        <strain evidence="11 12">NRRL Y-17804</strain>
    </source>
</reference>
<organism evidence="11 12">
    <name type="scientific">Saitoella complicata (strain BCRC 22490 / CBS 7301 / JCM 7358 / NBRC 10748 / NRRL Y-17804)</name>
    <dbReference type="NCBI Taxonomy" id="698492"/>
    <lineage>
        <taxon>Eukaryota</taxon>
        <taxon>Fungi</taxon>
        <taxon>Dikarya</taxon>
        <taxon>Ascomycota</taxon>
        <taxon>Taphrinomycotina</taxon>
        <taxon>Taphrinomycotina incertae sedis</taxon>
        <taxon>Saitoella</taxon>
    </lineage>
</organism>
<dbReference type="InterPro" id="IPR002755">
    <property type="entry name" value="DNA_primase_S"/>
</dbReference>
<keyword evidence="12" id="KW-1185">Reference proteome</keyword>
<dbReference type="NCBIfam" id="TIGR00335">
    <property type="entry name" value="primase_sml"/>
    <property type="match status" value="1"/>
</dbReference>
<evidence type="ECO:0000313" key="12">
    <source>
        <dbReference type="Proteomes" id="UP000033140"/>
    </source>
</evidence>
<dbReference type="STRING" id="698492.A0A0E9NLP6"/>
<evidence type="ECO:0000313" key="11">
    <source>
        <dbReference type="EMBL" id="GAO50335.1"/>
    </source>
</evidence>
<comment type="caution">
    <text evidence="11">The sequence shown here is derived from an EMBL/GenBank/DDBJ whole genome shotgun (WGS) entry which is preliminary data.</text>
</comment>
<evidence type="ECO:0000256" key="6">
    <source>
        <dbReference type="ARBA" id="ARBA00022705"/>
    </source>
</evidence>
<dbReference type="Pfam" id="PF01896">
    <property type="entry name" value="DNA_primase_S"/>
    <property type="match status" value="1"/>
</dbReference>
<dbReference type="GO" id="GO:0005658">
    <property type="term" value="C:alpha DNA polymerase:primase complex"/>
    <property type="evidence" value="ECO:0007669"/>
    <property type="project" value="UniProtKB-ARBA"/>
</dbReference>
<dbReference type="PANTHER" id="PTHR10536">
    <property type="entry name" value="DNA PRIMASE SMALL SUBUNIT"/>
    <property type="match status" value="1"/>
</dbReference>
<dbReference type="AlphaFoldDB" id="A0A0E9NLP6"/>
<feature type="region of interest" description="Disordered" evidence="10">
    <location>
        <begin position="114"/>
        <end position="136"/>
    </location>
</feature>
<protein>
    <recommendedName>
        <fullName evidence="9">DNA primase</fullName>
        <ecNumber evidence="9">2.7.7.-</ecNumber>
    </recommendedName>
</protein>
<dbReference type="EC" id="2.7.7.-" evidence="9"/>
<evidence type="ECO:0000256" key="5">
    <source>
        <dbReference type="ARBA" id="ARBA00022695"/>
    </source>
</evidence>
<dbReference type="Gene3D" id="3.90.920.10">
    <property type="entry name" value="DNA primase, PRIM domain"/>
    <property type="match status" value="1"/>
</dbReference>
<keyword evidence="3 9" id="KW-0639">Primosome</keyword>
<proteinExistence type="inferred from homology"/>
<evidence type="ECO:0000256" key="4">
    <source>
        <dbReference type="ARBA" id="ARBA00022679"/>
    </source>
</evidence>
<dbReference type="GO" id="GO:0046872">
    <property type="term" value="F:metal ion binding"/>
    <property type="evidence" value="ECO:0007669"/>
    <property type="project" value="UniProtKB-KW"/>
</dbReference>
<evidence type="ECO:0000256" key="7">
    <source>
        <dbReference type="ARBA" id="ARBA00022723"/>
    </source>
</evidence>
<dbReference type="GO" id="GO:0003899">
    <property type="term" value="F:DNA-directed RNA polymerase activity"/>
    <property type="evidence" value="ECO:0007669"/>
    <property type="project" value="InterPro"/>
</dbReference>
<dbReference type="EMBL" id="BACD03000031">
    <property type="protein sequence ID" value="GAO50335.1"/>
    <property type="molecule type" value="Genomic_DNA"/>
</dbReference>
<evidence type="ECO:0000256" key="10">
    <source>
        <dbReference type="SAM" id="MobiDB-lite"/>
    </source>
</evidence>
<dbReference type="CDD" id="cd04860">
    <property type="entry name" value="AE_Prim_S"/>
    <property type="match status" value="1"/>
</dbReference>
<reference evidence="11 12" key="1">
    <citation type="journal article" date="2011" name="J. Gen. Appl. Microbiol.">
        <title>Draft genome sequencing of the enigmatic yeast Saitoella complicata.</title>
        <authorList>
            <person name="Nishida H."/>
            <person name="Hamamoto M."/>
            <person name="Sugiyama J."/>
        </authorList>
    </citation>
    <scope>NUCLEOTIDE SEQUENCE [LARGE SCALE GENOMIC DNA]</scope>
    <source>
        <strain evidence="11 12">NRRL Y-17804</strain>
    </source>
</reference>
<reference evidence="11 12" key="3">
    <citation type="journal article" date="2015" name="Genome Announc.">
        <title>Draft Genome Sequence of the Archiascomycetous Yeast Saitoella complicata.</title>
        <authorList>
            <person name="Yamauchi K."/>
            <person name="Kondo S."/>
            <person name="Hamamoto M."/>
            <person name="Takahashi Y."/>
            <person name="Ogura Y."/>
            <person name="Hayashi T."/>
            <person name="Nishida H."/>
        </authorList>
    </citation>
    <scope>NUCLEOTIDE SEQUENCE [LARGE SCALE GENOMIC DNA]</scope>
    <source>
        <strain evidence="11 12">NRRL Y-17804</strain>
    </source>
</reference>
<gene>
    <name evidence="11" type="ORF">G7K_4463-t2</name>
</gene>
<evidence type="ECO:0000256" key="3">
    <source>
        <dbReference type="ARBA" id="ARBA00022515"/>
    </source>
</evidence>
<evidence type="ECO:0000256" key="9">
    <source>
        <dbReference type="RuleBase" id="RU003514"/>
    </source>
</evidence>
<dbReference type="FunFam" id="3.90.920.10:FF:000002">
    <property type="entry name" value="DNA primase"/>
    <property type="match status" value="1"/>
</dbReference>
<keyword evidence="8" id="KW-0804">Transcription</keyword>
<dbReference type="InterPro" id="IPR014052">
    <property type="entry name" value="DNA_primase_ssu_euk/arc"/>
</dbReference>
<keyword evidence="5" id="KW-0548">Nucleotidyltransferase</keyword>
<sequence>MSRKELCKKVLQSCNTYLETEHAGRELVQELSMLKKKLAKAWVYNCKTPLLTPEYLKKHSDAAEFAQVICLWKINLPDLHLHCPHEEANKTVWTEWPTPATKANHFGCQLVAGESREGREGEGEESGEPVQVPAHPPKIFKDYPLRELKQKNTNIIQKGLRLLGATYTKNGKPMNKADMVRKLGRRGRTLTNRAAAAQTELESEVFSDNSSTPLYDYSRRTALRSAPSYDYLSYGSTLDSRCAILRRRPARQLHLQHQQSVPHATDMADPTAELENLFDDDDDIMAEEISQQPLPLQASYSDPEVMLAFYSRLFPYRYLFQWLNHSPSPTKSFTHREFAFTLQNDAYLRYLAFSDAAALKKDVLKLNPSRFEIGPVYTANPRDRKTLRKAAFRPIEKEFVVDIDMTDYDEIRTCCSGAEMCKKCWGFITMAIKTIDVALRDDFGFEQILWVYSGRRGAHAWVCDERARNMDDAKRRAIATFLEVIKGGSQSGKKVDLKRPLHPSVQRSLDILKDDFRGQVLEGQDPWREEEGAEKLLRLLPDRELCDALRKKWNAHTGRPSINKWADIDAVASSGASKTLDTKALMNAKQDIVLEYTYPRLDAEVSKHTNHLLKSPFCVHPKTGRVCVPIDSRRPEEFDPESVPTVTQLLKEIDEWKTKGKEDAEKIDDWEKTSLKPYVEFFRDFVSGLMKEEVQLKKRAREEDSTVKVEF</sequence>
<accession>A0A0E9NLP6</accession>
<keyword evidence="6 9" id="KW-0235">DNA replication</keyword>
<keyword evidence="2 9" id="KW-0240">DNA-directed RNA polymerase</keyword>